<reference evidence="2" key="1">
    <citation type="submission" date="2014-11" db="EMBL/GenBank/DDBJ databases">
        <authorList>
            <person name="Otto D Thomas"/>
            <person name="Naeem Raeece"/>
        </authorList>
    </citation>
    <scope>NUCLEOTIDE SEQUENCE</scope>
</reference>
<feature type="region of interest" description="Disordered" evidence="1">
    <location>
        <begin position="89"/>
        <end position="318"/>
    </location>
</feature>
<gene>
    <name evidence="2" type="ORF">Cvel_23161</name>
</gene>
<evidence type="ECO:0000313" key="2">
    <source>
        <dbReference type="EMBL" id="CEM33482.1"/>
    </source>
</evidence>
<feature type="region of interest" description="Disordered" evidence="1">
    <location>
        <begin position="1"/>
        <end position="27"/>
    </location>
</feature>
<feature type="region of interest" description="Disordered" evidence="1">
    <location>
        <begin position="536"/>
        <end position="603"/>
    </location>
</feature>
<dbReference type="PANTHER" id="PTHR48125:SF10">
    <property type="entry name" value="OS12G0136300 PROTEIN"/>
    <property type="match status" value="1"/>
</dbReference>
<dbReference type="AlphaFoldDB" id="A0A0G4GSN2"/>
<dbReference type="VEuPathDB" id="CryptoDB:Cvel_23161"/>
<feature type="compositionally biased region" description="Low complexity" evidence="1">
    <location>
        <begin position="220"/>
        <end position="237"/>
    </location>
</feature>
<feature type="compositionally biased region" description="Basic and acidic residues" evidence="1">
    <location>
        <begin position="153"/>
        <end position="180"/>
    </location>
</feature>
<protein>
    <submittedName>
        <fullName evidence="2">Uncharacterized protein</fullName>
    </submittedName>
</protein>
<dbReference type="EMBL" id="CDMZ01001498">
    <property type="protein sequence ID" value="CEM33482.1"/>
    <property type="molecule type" value="Genomic_DNA"/>
</dbReference>
<name>A0A0G4GSN2_9ALVE</name>
<feature type="region of interest" description="Disordered" evidence="1">
    <location>
        <begin position="344"/>
        <end position="364"/>
    </location>
</feature>
<organism evidence="2">
    <name type="scientific">Chromera velia CCMP2878</name>
    <dbReference type="NCBI Taxonomy" id="1169474"/>
    <lineage>
        <taxon>Eukaryota</taxon>
        <taxon>Sar</taxon>
        <taxon>Alveolata</taxon>
        <taxon>Colpodellida</taxon>
        <taxon>Chromeraceae</taxon>
        <taxon>Chromera</taxon>
    </lineage>
</organism>
<feature type="compositionally biased region" description="Basic residues" evidence="1">
    <location>
        <begin position="204"/>
        <end position="219"/>
    </location>
</feature>
<proteinExistence type="predicted"/>
<feature type="compositionally biased region" description="Basic and acidic residues" evidence="1">
    <location>
        <begin position="269"/>
        <end position="279"/>
    </location>
</feature>
<dbReference type="PANTHER" id="PTHR48125">
    <property type="entry name" value="LP07818P1"/>
    <property type="match status" value="1"/>
</dbReference>
<sequence>MLSSPSPSLVSPNSLTEGIEGQSSAPTAVFGSSTCVNFISTGTTASAVPEIKEALENSAMISHQEEEIKQADGQPTTEQGTVQMNSTATNAGVDHPFVSPSTSSVSAEGGQRRTRSSAAGRKGRVQPPVGKDGDQSNHSFEWWEEAEDLMTLDIKKKEKEKERERERRGMKRTQEKDKSDPPSTSLTAADGVTGDLLDEAKPPQQKKKLTPPPPRKRKPTSASPEMVPSSSSPPFSSEQQDQIEHSMGVLEPPPPAAVAAAAAELEPCEAGKDFRERQAHSPGPAKQRRVSPETEDRAHSPPSPPPLPLMPSESNGMFPPPHFGIPILLPFIPEEVQQMSGLNAEGEGGIQGEEAEGQGEEKHLKGVRKFQVTATGQVIERRLGKIICDHGRERTKCKECGGGSICPHNKLRYTCRQCGKGAKGMCEHNRQRHYCRECGGKSICEHGKRRCRCKECGGRSICQHGRERTKCKACGGRSICAHDRERTKCKECGGGSICVHNRQRYSCKECGGKSICPHKRHKHSCRECVKTDEAQSLPPPMGAHGVSSPPLAAEGDAGKVWSPAAVALQPPPPGEYADNGISGGQTASSPPLYESPAQAPEGS</sequence>
<accession>A0A0G4GSN2</accession>
<evidence type="ECO:0000256" key="1">
    <source>
        <dbReference type="SAM" id="MobiDB-lite"/>
    </source>
</evidence>
<feature type="compositionally biased region" description="Low complexity" evidence="1">
    <location>
        <begin position="1"/>
        <end position="15"/>
    </location>
</feature>
<feature type="compositionally biased region" description="Basic and acidic residues" evidence="1">
    <location>
        <begin position="290"/>
        <end position="299"/>
    </location>
</feature>